<dbReference type="EMBL" id="QGKX02001347">
    <property type="protein sequence ID" value="KAF3525963.1"/>
    <property type="molecule type" value="Genomic_DNA"/>
</dbReference>
<protein>
    <submittedName>
        <fullName evidence="1">Uncharacterized protein</fullName>
    </submittedName>
</protein>
<evidence type="ECO:0000313" key="1">
    <source>
        <dbReference type="EMBL" id="KAF3525963.1"/>
    </source>
</evidence>
<name>A0A8S9PQ68_BRACR</name>
<sequence length="913" mass="100012">MEGSPYQKSSISWKGGRSLGLVPGFFLAGTWSVPLSGTRGPGSCPEAGGNDTGDSAPSVSLSWVPLKPELILNPERTEVFDMRFNPLGRRSNAGRVVLRVPLVPQVPETGVFGSISPFLPPDLFSFLFSCYEDFSRSPHLNSGLHSTVSMDSSDPSLDLTAEVEDPKAIVSLNVSPVAEGNRYPPIGPPSVIGVEEVADWRMKYNLPVDVIIRVPGPEDRVSDFGVDEVHVYEGYFESGQLNPPAWRTLIALQNLGLPAFAGNWTEKFAFTRLPGFLPIWQLEDLPRVDYSSGRETIERMLRLPIERRQIPFLVSKAALKCCSIWGEMSGSKGDEALAEYKKALEVMSARKSAPKRAASVDDDRVQFLRSSKRLTVVGVKISHNGINIHEKSEKSPKKVARSLRSDQAHVLLGRYVATEHTSRSVATLNSSIFGNTEGSPYQKSSIFWKGGRSLGLVPGFLLAGTWSVPLSGTRGPGSYPEAGGNDTGVFFPNSLPHITPFHHRTQGITCALKSTGVAHSQQAPLEAGLCSIGLAVLGSTQAGAHSEPRTEVFDMRWNPLGRRSNAGRVVLGVPLVPQVPETGPFLPTLFVSEMKPESGLSAYSSSIGSRVRSSKVKDAVARSVSMDSSDSSLDLTAEVEDPKAIVSRNVSPVAEGNRYPPIGPPSVIGVEEVADWRMKYNLPVDVIIQVPGPEDRVSDFGVDEVHVYEGYFKSGKLNPPAWRTLIALQNLGDLQGLVIGVAEVLCSYFVSPLSDAEWRYYLRPRGKEPPVREVPKRERKRLPAFAGNWTKKFAFMRLPGFLPIWQLEDLPRVDYSFGRETIERMLRLPIERRQIPFLVSKAALKCCSIWGEMSGSKGDEALAEYKKALELMSARKSAPKRAASVDDDEVQFLRSSKRLTVVGVKIGHDRINV</sequence>
<gene>
    <name evidence="1" type="ORF">F2Q69_00046090</name>
</gene>
<dbReference type="AlphaFoldDB" id="A0A8S9PQ68"/>
<accession>A0A8S9PQ68</accession>
<organism evidence="1 2">
    <name type="scientific">Brassica cretica</name>
    <name type="common">Mustard</name>
    <dbReference type="NCBI Taxonomy" id="69181"/>
    <lineage>
        <taxon>Eukaryota</taxon>
        <taxon>Viridiplantae</taxon>
        <taxon>Streptophyta</taxon>
        <taxon>Embryophyta</taxon>
        <taxon>Tracheophyta</taxon>
        <taxon>Spermatophyta</taxon>
        <taxon>Magnoliopsida</taxon>
        <taxon>eudicotyledons</taxon>
        <taxon>Gunneridae</taxon>
        <taxon>Pentapetalae</taxon>
        <taxon>rosids</taxon>
        <taxon>malvids</taxon>
        <taxon>Brassicales</taxon>
        <taxon>Brassicaceae</taxon>
        <taxon>Brassiceae</taxon>
        <taxon>Brassica</taxon>
    </lineage>
</organism>
<dbReference type="PANTHER" id="PTHR31099:SF24">
    <property type="entry name" value="AMINOTRANSFERASE-LIKE PLANT MOBILE DOMAIN-CONTAINING PROTEIN"/>
    <property type="match status" value="1"/>
</dbReference>
<comment type="caution">
    <text evidence="1">The sequence shown here is derived from an EMBL/GenBank/DDBJ whole genome shotgun (WGS) entry which is preliminary data.</text>
</comment>
<proteinExistence type="predicted"/>
<evidence type="ECO:0000313" key="2">
    <source>
        <dbReference type="Proteomes" id="UP000712600"/>
    </source>
</evidence>
<reference evidence="1" key="1">
    <citation type="submission" date="2019-12" db="EMBL/GenBank/DDBJ databases">
        <title>Genome sequencing and annotation of Brassica cretica.</title>
        <authorList>
            <person name="Studholme D.J."/>
            <person name="Sarris P."/>
        </authorList>
    </citation>
    <scope>NUCLEOTIDE SEQUENCE</scope>
    <source>
        <strain evidence="1">PFS-109/04</strain>
        <tissue evidence="1">Leaf</tissue>
    </source>
</reference>
<dbReference type="Proteomes" id="UP000712600">
    <property type="component" value="Unassembled WGS sequence"/>
</dbReference>
<dbReference type="PANTHER" id="PTHR31099">
    <property type="entry name" value="OS06G0165300 PROTEIN"/>
    <property type="match status" value="1"/>
</dbReference>